<evidence type="ECO:0000259" key="5">
    <source>
        <dbReference type="Pfam" id="PF04413"/>
    </source>
</evidence>
<dbReference type="Proteomes" id="UP000005730">
    <property type="component" value="Chromosome"/>
</dbReference>
<feature type="site" description="Transition state stabilizer" evidence="3">
    <location>
        <position position="206"/>
    </location>
</feature>
<name>H0UQ17_9BACT</name>
<dbReference type="eggNOG" id="COG1519">
    <property type="taxonomic scope" value="Bacteria"/>
</dbReference>
<dbReference type="STRING" id="926567.TheveDRAFT_0485"/>
<dbReference type="GO" id="GO:0043842">
    <property type="term" value="F:Kdo transferase activity"/>
    <property type="evidence" value="ECO:0007669"/>
    <property type="project" value="UniProtKB-EC"/>
</dbReference>
<gene>
    <name evidence="6" type="ORF">TheveDRAFT_0485</name>
</gene>
<feature type="active site" description="Proton acceptor" evidence="2">
    <location>
        <position position="57"/>
    </location>
</feature>
<dbReference type="InterPro" id="IPR039901">
    <property type="entry name" value="Kdotransferase"/>
</dbReference>
<comment type="similarity">
    <text evidence="4">Belongs to the glycosyltransferase group 1 family.</text>
</comment>
<reference evidence="6 7" key="1">
    <citation type="submission" date="2011-10" db="EMBL/GenBank/DDBJ databases">
        <title>The Noncontiguous Finished genome of Thermanaerovibrio velox DSM 12556.</title>
        <authorList>
            <consortium name="US DOE Joint Genome Institute (JGI-PGF)"/>
            <person name="Lucas S."/>
            <person name="Copeland A."/>
            <person name="Lapidus A."/>
            <person name="Glavina del Rio T."/>
            <person name="Dalin E."/>
            <person name="Tice H."/>
            <person name="Bruce D."/>
            <person name="Goodwin L."/>
            <person name="Pitluck S."/>
            <person name="Peters L."/>
            <person name="Mikhailova N."/>
            <person name="Teshima H."/>
            <person name="Kyrpides N."/>
            <person name="Mavromatis K."/>
            <person name="Ivanova N."/>
            <person name="Markowitz V."/>
            <person name="Cheng J.-F."/>
            <person name="Hugenholtz P."/>
            <person name="Woyke T."/>
            <person name="Wu D."/>
            <person name="Spring S."/>
            <person name="Brambilla E.-M."/>
            <person name="Klenk H.-P."/>
            <person name="Eisen J.A."/>
        </authorList>
    </citation>
    <scope>NUCLEOTIDE SEQUENCE [LARGE SCALE GENOMIC DNA]</scope>
    <source>
        <strain evidence="6 7">DSM 12556</strain>
    </source>
</reference>
<keyword evidence="4" id="KW-0448">Lipopolysaccharide biosynthesis</keyword>
<accession>H0UQ17</accession>
<evidence type="ECO:0000256" key="4">
    <source>
        <dbReference type="RuleBase" id="RU365103"/>
    </source>
</evidence>
<comment type="function">
    <text evidence="4">Involved in lipopolysaccharide (LPS) biosynthesis. Catalyzes the transfer of 3-deoxy-D-manno-octulosonate (Kdo) residue(s) from CMP-Kdo to lipid IV(A), the tetraacyldisaccharide-1,4'-bisphosphate precursor of lipid A.</text>
</comment>
<sequence length="417" mass="45834">MGPFARWLVSFIEGCAFTVASPWLKGRYDRWEERTGALPFPEIVEPVVWFHGVSVGEVQAAWPVAKALRDAGYDGVLAVSAVTRTGMRTAMDLMGGLADLFLAYPWDKRGWVRGFLDRLRPWVYVAFETEMWPTLIWEAKSRGVKLVLANGRVSDRSFRGMMRLRGLYGDLLGCFDAVFPRGSVDGERLLALGVPEGVLREAGDVKADGVWLRRLNADLSGYSFRGDLFVAGSTHPGEEEEVLRAFLLARSAGFGGLRLALVPRHPERAGDCLRLCRDRGLRAELFSEDPSLCGDFEVVVVDRVGVLFSLYGLASAAFVGGSLVPKGGQNVMEPAVWGVPVMFGPHMEDFVEQRDRLLESRLGFEVLSGDEMGERLIELLGLRCRISSCGALFGSGDEMSASRRVASEVLGLLEGSF</sequence>
<keyword evidence="7" id="KW-1185">Reference proteome</keyword>
<feature type="domain" description="3-deoxy-D-manno-octulosonic-acid transferase N-terminal" evidence="5">
    <location>
        <begin position="30"/>
        <end position="208"/>
    </location>
</feature>
<dbReference type="PANTHER" id="PTHR42755">
    <property type="entry name" value="3-DEOXY-MANNO-OCTULOSONATE CYTIDYLYLTRANSFERASE"/>
    <property type="match status" value="1"/>
</dbReference>
<dbReference type="InterPro" id="IPR038107">
    <property type="entry name" value="Glycos_transf_N_sf"/>
</dbReference>
<dbReference type="Gene3D" id="3.40.50.2000">
    <property type="entry name" value="Glycogen Phosphorylase B"/>
    <property type="match status" value="1"/>
</dbReference>
<protein>
    <recommendedName>
        <fullName evidence="4">3-deoxy-D-manno-octulosonic acid transferase</fullName>
        <shortName evidence="4">Kdo transferase</shortName>
        <ecNumber evidence="4">2.4.99.12</ecNumber>
    </recommendedName>
    <alternativeName>
        <fullName evidence="4">Lipid IV(A) 3-deoxy-D-manno-octulosonic acid transferase</fullName>
    </alternativeName>
</protein>
<dbReference type="Pfam" id="PF04413">
    <property type="entry name" value="Glycos_transf_N"/>
    <property type="match status" value="1"/>
</dbReference>
<dbReference type="Gene3D" id="3.40.50.11720">
    <property type="entry name" value="3-Deoxy-D-manno-octulosonic-acid transferase, N-terminal domain"/>
    <property type="match status" value="1"/>
</dbReference>
<evidence type="ECO:0000313" key="6">
    <source>
        <dbReference type="EMBL" id="EHM09646.1"/>
    </source>
</evidence>
<keyword evidence="4" id="KW-1003">Cell membrane</keyword>
<comment type="subcellular location">
    <subcellularLocation>
        <location evidence="4">Cell membrane</location>
    </subcellularLocation>
</comment>
<dbReference type="EC" id="2.4.99.12" evidence="4"/>
<dbReference type="HOGENOM" id="CLU_036146_2_0_0"/>
<comment type="pathway">
    <text evidence="4">Bacterial outer membrane biogenesis; LPS core biosynthesis.</text>
</comment>
<dbReference type="UniPathway" id="UPA00958"/>
<comment type="catalytic activity">
    <reaction evidence="4">
        <text>lipid IVA (E. coli) + CMP-3-deoxy-beta-D-manno-octulosonate = alpha-Kdo-(2-&gt;6)-lipid IVA (E. coli) + CMP + H(+)</text>
        <dbReference type="Rhea" id="RHEA:28066"/>
        <dbReference type="ChEBI" id="CHEBI:15378"/>
        <dbReference type="ChEBI" id="CHEBI:58603"/>
        <dbReference type="ChEBI" id="CHEBI:60364"/>
        <dbReference type="ChEBI" id="CHEBI:60377"/>
        <dbReference type="ChEBI" id="CHEBI:85987"/>
        <dbReference type="EC" id="2.4.99.12"/>
    </reaction>
</comment>
<dbReference type="GO" id="GO:0009245">
    <property type="term" value="P:lipid A biosynthetic process"/>
    <property type="evidence" value="ECO:0007669"/>
    <property type="project" value="TreeGrafter"/>
</dbReference>
<evidence type="ECO:0000256" key="2">
    <source>
        <dbReference type="PIRSR" id="PIRSR639901-1"/>
    </source>
</evidence>
<keyword evidence="4" id="KW-0472">Membrane</keyword>
<proteinExistence type="inferred from homology"/>
<dbReference type="PANTHER" id="PTHR42755:SF1">
    <property type="entry name" value="3-DEOXY-D-MANNO-OCTULOSONIC ACID TRANSFERASE, MITOCHONDRIAL-RELATED"/>
    <property type="match status" value="1"/>
</dbReference>
<dbReference type="GO" id="GO:0005886">
    <property type="term" value="C:plasma membrane"/>
    <property type="evidence" value="ECO:0007669"/>
    <property type="project" value="UniProtKB-SubCell"/>
</dbReference>
<evidence type="ECO:0000256" key="3">
    <source>
        <dbReference type="PIRSR" id="PIRSR639901-2"/>
    </source>
</evidence>
<evidence type="ECO:0000256" key="1">
    <source>
        <dbReference type="ARBA" id="ARBA00022679"/>
    </source>
</evidence>
<dbReference type="AlphaFoldDB" id="H0UQ17"/>
<evidence type="ECO:0000313" key="7">
    <source>
        <dbReference type="Proteomes" id="UP000005730"/>
    </source>
</evidence>
<feature type="site" description="Transition state stabilizer" evidence="3">
    <location>
        <position position="128"/>
    </location>
</feature>
<organism evidence="6 7">
    <name type="scientific">Thermanaerovibrio velox DSM 12556</name>
    <dbReference type="NCBI Taxonomy" id="926567"/>
    <lineage>
        <taxon>Bacteria</taxon>
        <taxon>Thermotogati</taxon>
        <taxon>Synergistota</taxon>
        <taxon>Synergistia</taxon>
        <taxon>Synergistales</taxon>
        <taxon>Synergistaceae</taxon>
        <taxon>Thermanaerovibrio</taxon>
    </lineage>
</organism>
<dbReference type="InterPro" id="IPR007507">
    <property type="entry name" value="Glycos_transf_N"/>
</dbReference>
<dbReference type="EMBL" id="CM001377">
    <property type="protein sequence ID" value="EHM09646.1"/>
    <property type="molecule type" value="Genomic_DNA"/>
</dbReference>
<dbReference type="GO" id="GO:0009244">
    <property type="term" value="P:lipopolysaccharide core region biosynthetic process"/>
    <property type="evidence" value="ECO:0007669"/>
    <property type="project" value="UniProtKB-UniRule"/>
</dbReference>
<keyword evidence="1 4" id="KW-0808">Transferase</keyword>